<dbReference type="OrthoDB" id="9807157at2"/>
<dbReference type="InterPro" id="IPR015424">
    <property type="entry name" value="PyrdxlP-dep_Trfase"/>
</dbReference>
<dbReference type="Gene3D" id="3.40.640.10">
    <property type="entry name" value="Type I PLP-dependent aspartate aminotransferase-like (Major domain)"/>
    <property type="match status" value="1"/>
</dbReference>
<dbReference type="PANTHER" id="PTHR13693">
    <property type="entry name" value="CLASS II AMINOTRANSFERASE/8-AMINO-7-OXONONANOATE SYNTHASE"/>
    <property type="match status" value="1"/>
</dbReference>
<dbReference type="AlphaFoldDB" id="A0A1H8BSM1"/>
<dbReference type="STRING" id="295069.SAMN05421856_107186"/>
<organism evidence="6 7">
    <name type="scientific">Chryseobacterium taichungense</name>
    <dbReference type="NCBI Taxonomy" id="295069"/>
    <lineage>
        <taxon>Bacteria</taxon>
        <taxon>Pseudomonadati</taxon>
        <taxon>Bacteroidota</taxon>
        <taxon>Flavobacteriia</taxon>
        <taxon>Flavobacteriales</taxon>
        <taxon>Weeksellaceae</taxon>
        <taxon>Chryseobacterium group</taxon>
        <taxon>Chryseobacterium</taxon>
    </lineage>
</organism>
<comment type="cofactor">
    <cofactor evidence="1">
        <name>pyridoxal 5'-phosphate</name>
        <dbReference type="ChEBI" id="CHEBI:597326"/>
    </cofactor>
</comment>
<dbReference type="InterPro" id="IPR004839">
    <property type="entry name" value="Aminotransferase_I/II_large"/>
</dbReference>
<dbReference type="InterPro" id="IPR015422">
    <property type="entry name" value="PyrdxlP-dep_Trfase_small"/>
</dbReference>
<feature type="domain" description="Aminotransferase class I/classII large" evidence="5">
    <location>
        <begin position="45"/>
        <end position="367"/>
    </location>
</feature>
<sequence length="385" mass="43946">MNNGLILSHKKFFRKIMLKDFLQFEKALEKRKQNGILRTLHVRRDGLDFYSNDYLGFARNNDFQGLLLKTVQENPELIMGSTGSRLISGNSIIVTETEDFIAKEHQYESALLFPSGYSANLALLSALPGRHDTIIIDEKIHRSVHDACRMSNCKKLKFKHNDCDHLEDILKRQEGQVYIVVESLYSMDGDIAPLPEIAKLAEKYNAELIVDEAHSFGVFGYGLIDQFQLQKTVLATVITYGKAFGTGGAVILTNSLIKSYLINFASPFIYTTSSHDFLWMSIFKGYYFFNENRKLSIQLFENIKIFHNQNIKTPSNEKSPIQAIIIPDNEQLSTLKNTLSENGFLAYTIFSPTVKEGTERLRICLHSFNKKEEIIGLTRIIKDFT</sequence>
<keyword evidence="4" id="KW-0663">Pyridoxal phosphate</keyword>
<protein>
    <submittedName>
        <fullName evidence="6">8-amino-7-oxononanoate synthase</fullName>
    </submittedName>
</protein>
<dbReference type="Gene3D" id="3.90.1150.10">
    <property type="entry name" value="Aspartate Aminotransferase, domain 1"/>
    <property type="match status" value="1"/>
</dbReference>
<comment type="similarity">
    <text evidence="2">Belongs to the class-II pyridoxal-phosphate-dependent aminotransferase family. BioF subfamily.</text>
</comment>
<proteinExistence type="inferred from homology"/>
<dbReference type="Pfam" id="PF00155">
    <property type="entry name" value="Aminotran_1_2"/>
    <property type="match status" value="1"/>
</dbReference>
<evidence type="ECO:0000313" key="7">
    <source>
        <dbReference type="Proteomes" id="UP000199450"/>
    </source>
</evidence>
<evidence type="ECO:0000256" key="1">
    <source>
        <dbReference type="ARBA" id="ARBA00001933"/>
    </source>
</evidence>
<evidence type="ECO:0000256" key="4">
    <source>
        <dbReference type="ARBA" id="ARBA00022898"/>
    </source>
</evidence>
<dbReference type="GO" id="GO:0009102">
    <property type="term" value="P:biotin biosynthetic process"/>
    <property type="evidence" value="ECO:0007669"/>
    <property type="project" value="TreeGrafter"/>
</dbReference>
<dbReference type="SUPFAM" id="SSF53383">
    <property type="entry name" value="PLP-dependent transferases"/>
    <property type="match status" value="1"/>
</dbReference>
<evidence type="ECO:0000313" key="6">
    <source>
        <dbReference type="EMBL" id="SEM85891.1"/>
    </source>
</evidence>
<dbReference type="EMBL" id="FOBV01000007">
    <property type="protein sequence ID" value="SEM85891.1"/>
    <property type="molecule type" value="Genomic_DNA"/>
</dbReference>
<reference evidence="7" key="1">
    <citation type="submission" date="2016-10" db="EMBL/GenBank/DDBJ databases">
        <authorList>
            <person name="Varghese N."/>
            <person name="Submissions S."/>
        </authorList>
    </citation>
    <scope>NUCLEOTIDE SEQUENCE [LARGE SCALE GENOMIC DNA]</scope>
    <source>
        <strain evidence="7">DSM 17453</strain>
    </source>
</reference>
<dbReference type="InterPro" id="IPR015421">
    <property type="entry name" value="PyrdxlP-dep_Trfase_major"/>
</dbReference>
<evidence type="ECO:0000259" key="5">
    <source>
        <dbReference type="Pfam" id="PF00155"/>
    </source>
</evidence>
<dbReference type="GO" id="GO:0030170">
    <property type="term" value="F:pyridoxal phosphate binding"/>
    <property type="evidence" value="ECO:0007669"/>
    <property type="project" value="InterPro"/>
</dbReference>
<dbReference type="PANTHER" id="PTHR13693:SF77">
    <property type="entry name" value="8-AMINO-7-OXONONANOATE SYNTHASE"/>
    <property type="match status" value="1"/>
</dbReference>
<name>A0A1H8BSM1_9FLAO</name>
<gene>
    <name evidence="6" type="ORF">SAMN05421856_107186</name>
</gene>
<accession>A0A1H8BSM1</accession>
<evidence type="ECO:0000256" key="2">
    <source>
        <dbReference type="ARBA" id="ARBA00010008"/>
    </source>
</evidence>
<dbReference type="GO" id="GO:0016740">
    <property type="term" value="F:transferase activity"/>
    <property type="evidence" value="ECO:0007669"/>
    <property type="project" value="UniProtKB-KW"/>
</dbReference>
<keyword evidence="7" id="KW-1185">Reference proteome</keyword>
<dbReference type="Proteomes" id="UP000199450">
    <property type="component" value="Unassembled WGS sequence"/>
</dbReference>
<evidence type="ECO:0000256" key="3">
    <source>
        <dbReference type="ARBA" id="ARBA00022679"/>
    </source>
</evidence>
<dbReference type="InterPro" id="IPR050087">
    <property type="entry name" value="AON_synthase_class-II"/>
</dbReference>
<keyword evidence="3" id="KW-0808">Transferase</keyword>